<dbReference type="PRINTS" id="PR00080">
    <property type="entry name" value="SDRFAMILY"/>
</dbReference>
<evidence type="ECO:0000313" key="4">
    <source>
        <dbReference type="Proteomes" id="UP001254759"/>
    </source>
</evidence>
<dbReference type="PROSITE" id="PS00061">
    <property type="entry name" value="ADH_SHORT"/>
    <property type="match status" value="1"/>
</dbReference>
<reference evidence="3 4" key="1">
    <citation type="submission" date="2023-07" db="EMBL/GenBank/DDBJ databases">
        <title>Sorghum-associated microbial communities from plants grown in Nebraska, USA.</title>
        <authorList>
            <person name="Schachtman D."/>
        </authorList>
    </citation>
    <scope>NUCLEOTIDE SEQUENCE [LARGE SCALE GENOMIC DNA]</scope>
    <source>
        <strain evidence="3 4">BE107</strain>
    </source>
</reference>
<dbReference type="InterPro" id="IPR020904">
    <property type="entry name" value="Sc_DH/Rdtase_CS"/>
</dbReference>
<proteinExistence type="inferred from homology"/>
<name>A0ABU1RPK4_9GAMM</name>
<evidence type="ECO:0000256" key="2">
    <source>
        <dbReference type="ARBA" id="ARBA00023002"/>
    </source>
</evidence>
<dbReference type="PANTHER" id="PTHR43639:SF1">
    <property type="entry name" value="SHORT-CHAIN DEHYDROGENASE_REDUCTASE FAMILY PROTEIN"/>
    <property type="match status" value="1"/>
</dbReference>
<sequence>MSAETTPIPAVQGSGVGKGAIYPDLAGRPVFITGGGSGIGASLVEGFARQGAPVAFVDIDEAASDALVERMQAQGLASPWWRRVDVTDIEALRQAVLDGASALGDFHILVNNVGSDDRHRLEEVTPDYWNQRVAINQRAAFFAIQAAVPGMRRCGGGAIVNLGSTGWQSKTGGYPVYATAKSSVNGLTRGLARELGADRIRINVLTPGWVMTERQVTLWLDADSERDLLRNQCLPDKVLPEDITAMTLFLASDQARAITAQEFVVDAGWT</sequence>
<dbReference type="PRINTS" id="PR00081">
    <property type="entry name" value="GDHRDH"/>
</dbReference>
<dbReference type="PANTHER" id="PTHR43639">
    <property type="entry name" value="OXIDOREDUCTASE, SHORT-CHAIN DEHYDROGENASE/REDUCTASE FAMILY (AFU_ORTHOLOGUE AFUA_5G02870)"/>
    <property type="match status" value="1"/>
</dbReference>
<dbReference type="SUPFAM" id="SSF51735">
    <property type="entry name" value="NAD(P)-binding Rossmann-fold domains"/>
    <property type="match status" value="1"/>
</dbReference>
<dbReference type="Pfam" id="PF13561">
    <property type="entry name" value="adh_short_C2"/>
    <property type="match status" value="1"/>
</dbReference>
<dbReference type="CDD" id="cd05233">
    <property type="entry name" value="SDR_c"/>
    <property type="match status" value="1"/>
</dbReference>
<organism evidence="3 4">
    <name type="scientific">Pseudoxanthomonas sacheonensis</name>
    <dbReference type="NCBI Taxonomy" id="443615"/>
    <lineage>
        <taxon>Bacteria</taxon>
        <taxon>Pseudomonadati</taxon>
        <taxon>Pseudomonadota</taxon>
        <taxon>Gammaproteobacteria</taxon>
        <taxon>Lysobacterales</taxon>
        <taxon>Lysobacteraceae</taxon>
        <taxon>Pseudoxanthomonas</taxon>
    </lineage>
</organism>
<dbReference type="Gene3D" id="3.40.50.720">
    <property type="entry name" value="NAD(P)-binding Rossmann-like Domain"/>
    <property type="match status" value="1"/>
</dbReference>
<dbReference type="InterPro" id="IPR036291">
    <property type="entry name" value="NAD(P)-bd_dom_sf"/>
</dbReference>
<evidence type="ECO:0000256" key="1">
    <source>
        <dbReference type="ARBA" id="ARBA00006484"/>
    </source>
</evidence>
<comment type="caution">
    <text evidence="3">The sequence shown here is derived from an EMBL/GenBank/DDBJ whole genome shotgun (WGS) entry which is preliminary data.</text>
</comment>
<dbReference type="InterPro" id="IPR002347">
    <property type="entry name" value="SDR_fam"/>
</dbReference>
<protein>
    <submittedName>
        <fullName evidence="3">NAD(P)-dependent dehydrogenase (Short-subunit alcohol dehydrogenase family)</fullName>
    </submittedName>
</protein>
<dbReference type="EMBL" id="JAVDTT010000001">
    <property type="protein sequence ID" value="MDR6840714.1"/>
    <property type="molecule type" value="Genomic_DNA"/>
</dbReference>
<accession>A0ABU1RPK4</accession>
<dbReference type="RefSeq" id="WP_310090722.1">
    <property type="nucleotide sequence ID" value="NZ_JAVDTT010000001.1"/>
</dbReference>
<comment type="similarity">
    <text evidence="1">Belongs to the short-chain dehydrogenases/reductases (SDR) family.</text>
</comment>
<keyword evidence="4" id="KW-1185">Reference proteome</keyword>
<gene>
    <name evidence="3" type="ORF">J2W94_000978</name>
</gene>
<dbReference type="Proteomes" id="UP001254759">
    <property type="component" value="Unassembled WGS sequence"/>
</dbReference>
<evidence type="ECO:0000313" key="3">
    <source>
        <dbReference type="EMBL" id="MDR6840714.1"/>
    </source>
</evidence>
<keyword evidence="2" id="KW-0560">Oxidoreductase</keyword>